<dbReference type="OrthoDB" id="5621159at2"/>
<evidence type="ECO:0000313" key="2">
    <source>
        <dbReference type="Proteomes" id="UP000270471"/>
    </source>
</evidence>
<dbReference type="Proteomes" id="UP000270471">
    <property type="component" value="Unassembled WGS sequence"/>
</dbReference>
<accession>A0A3M0I4E9</accession>
<protein>
    <submittedName>
        <fullName evidence="1">Uncharacterized protein</fullName>
    </submittedName>
</protein>
<reference evidence="1 2" key="1">
    <citation type="submission" date="2017-11" db="EMBL/GenBank/DDBJ databases">
        <title>Draft genome of actinobacteria isolated from guarana (Paullinia cupana (Mart.) Ducke.</title>
        <authorList>
            <person name="Siqueira K.A."/>
            <person name="Liotti R.G."/>
            <person name="Mendes T.A.O."/>
            <person name="Soares M.A."/>
        </authorList>
    </citation>
    <scope>NUCLEOTIDE SEQUENCE [LARGE SCALE GENOMIC DNA]</scope>
    <source>
        <strain evidence="1 2">193</strain>
    </source>
</reference>
<sequence length="105" mass="10678">MLVLTGTAAAVRGGLLRLTPDAAPNPALALRKGGKPGAQVWVPDSAVWVERVTADARATQVTPAGQVAATPVGVAMLPAAARSPGWPEKTYTWAEPARSATGRGP</sequence>
<evidence type="ECO:0000313" key="1">
    <source>
        <dbReference type="EMBL" id="RMB84087.1"/>
    </source>
</evidence>
<keyword evidence="2" id="KW-1185">Reference proteome</keyword>
<comment type="caution">
    <text evidence="1">The sequence shown here is derived from an EMBL/GenBank/DDBJ whole genome shotgun (WGS) entry which is preliminary data.</text>
</comment>
<name>A0A3M0I4E9_9ACTN</name>
<dbReference type="AlphaFoldDB" id="A0A3M0I4E9"/>
<gene>
    <name evidence="1" type="ORF">CTZ28_21550</name>
</gene>
<proteinExistence type="predicted"/>
<organism evidence="1 2">
    <name type="scientific">Streptomyces shenzhenensis</name>
    <dbReference type="NCBI Taxonomy" id="943815"/>
    <lineage>
        <taxon>Bacteria</taxon>
        <taxon>Bacillati</taxon>
        <taxon>Actinomycetota</taxon>
        <taxon>Actinomycetes</taxon>
        <taxon>Kitasatosporales</taxon>
        <taxon>Streptomycetaceae</taxon>
        <taxon>Streptomyces</taxon>
    </lineage>
</organism>
<dbReference type="EMBL" id="PENI01000013">
    <property type="protein sequence ID" value="RMB84087.1"/>
    <property type="molecule type" value="Genomic_DNA"/>
</dbReference>
<dbReference type="RefSeq" id="WP_121891313.1">
    <property type="nucleotide sequence ID" value="NZ_PENI01000013.1"/>
</dbReference>